<keyword evidence="4" id="KW-1185">Reference proteome</keyword>
<dbReference type="eggNOG" id="COG0438">
    <property type="taxonomic scope" value="Bacteria"/>
</dbReference>
<feature type="domain" description="Glycosyl transferase family 1" evidence="1">
    <location>
        <begin position="197"/>
        <end position="314"/>
    </location>
</feature>
<sequence length="380" mass="44091">MKVLDITHFYSSRGGGIKTYINNKMNYFSKCEDIHHTLLIPAEEDSCYYKEKTKVITLKSPQLLFSKNYRLIINPIKLAKVIEEENPDVVEIGSPFLIPSVVNYLKEKSGFKVVGFFHSDLEKVSTNLLKGKNIIRPIIKKYVYKTYSSMDLVIAPSNYIKNYLRSINIQNVEVVYHGIDLDVFTNTHVDKSLRLHYAIEKDKVVLIYVGRFSPDKNFSHLLKIFKTLNFIKPKKFHFLLVGDGPLKEEVYDQLESDFTVVDYIEDREEIAKLYKISDIFVTASKSDTFGISLIEAQACGLPVVAYKENSFPEICYYKDLLCTDSLDFIYKVVNLSESLERVEKDKIQQFVKKNFDVNITMEKLVNVYKKLLNHRFCPLK</sequence>
<evidence type="ECO:0000259" key="1">
    <source>
        <dbReference type="Pfam" id="PF00534"/>
    </source>
</evidence>
<evidence type="ECO:0000259" key="2">
    <source>
        <dbReference type="Pfam" id="PF13439"/>
    </source>
</evidence>
<dbReference type="PANTHER" id="PTHR45947:SF3">
    <property type="entry name" value="SULFOQUINOVOSYL TRANSFERASE SQD2"/>
    <property type="match status" value="1"/>
</dbReference>
<dbReference type="EMBL" id="CP001229">
    <property type="protein sequence ID" value="ACN99749.1"/>
    <property type="molecule type" value="Genomic_DNA"/>
</dbReference>
<dbReference type="PANTHER" id="PTHR45947">
    <property type="entry name" value="SULFOQUINOVOSYL TRANSFERASE SQD2"/>
    <property type="match status" value="1"/>
</dbReference>
<dbReference type="InterPro" id="IPR050194">
    <property type="entry name" value="Glycosyltransferase_grp1"/>
</dbReference>
<dbReference type="RefSeq" id="WP_012675057.1">
    <property type="nucleotide sequence ID" value="NC_012438.1"/>
</dbReference>
<dbReference type="CAZy" id="GT4">
    <property type="family name" value="Glycosyltransferase Family 4"/>
</dbReference>
<dbReference type="InterPro" id="IPR028098">
    <property type="entry name" value="Glyco_trans_4-like_N"/>
</dbReference>
<dbReference type="STRING" id="204536.SULAZ_1274"/>
<dbReference type="Gene3D" id="3.40.50.2000">
    <property type="entry name" value="Glycogen Phosphorylase B"/>
    <property type="match status" value="2"/>
</dbReference>
<accession>C1DVV7</accession>
<feature type="domain" description="Glycosyltransferase subfamily 4-like N-terminal" evidence="2">
    <location>
        <begin position="15"/>
        <end position="182"/>
    </location>
</feature>
<dbReference type="KEGG" id="saf:SULAZ_1274"/>
<name>C1DVV7_SULAA</name>
<keyword evidence="3" id="KW-0808">Transferase</keyword>
<dbReference type="OrthoDB" id="9801609at2"/>
<dbReference type="AlphaFoldDB" id="C1DVV7"/>
<reference evidence="3 4" key="1">
    <citation type="journal article" date="2009" name="J. Bacteriol.">
        <title>Complete and draft genome sequences of six members of the Aquificales.</title>
        <authorList>
            <person name="Reysenbach A.L."/>
            <person name="Hamamura N."/>
            <person name="Podar M."/>
            <person name="Griffiths E."/>
            <person name="Ferreira S."/>
            <person name="Hochstein R."/>
            <person name="Heidelberg J."/>
            <person name="Johnson J."/>
            <person name="Mead D."/>
            <person name="Pohorille A."/>
            <person name="Sarmiento M."/>
            <person name="Schweighofer K."/>
            <person name="Seshadri R."/>
            <person name="Voytek M.A."/>
        </authorList>
    </citation>
    <scope>NUCLEOTIDE SEQUENCE [LARGE SCALE GENOMIC DNA]</scope>
    <source>
        <strain evidence="4">Az-Fu1 / DSM 15241 / OCM 825</strain>
    </source>
</reference>
<protein>
    <submittedName>
        <fullName evidence="3">Putative glycosyl transferase, group 1</fullName>
    </submittedName>
</protein>
<evidence type="ECO:0000313" key="3">
    <source>
        <dbReference type="EMBL" id="ACN99749.1"/>
    </source>
</evidence>
<dbReference type="HOGENOM" id="CLU_009583_2_0_0"/>
<dbReference type="Pfam" id="PF13439">
    <property type="entry name" value="Glyco_transf_4"/>
    <property type="match status" value="1"/>
</dbReference>
<organism evidence="3 4">
    <name type="scientific">Sulfurihydrogenibium azorense (strain DSM 15241 / OCM 825 / Az-Fu1)</name>
    <dbReference type="NCBI Taxonomy" id="204536"/>
    <lineage>
        <taxon>Bacteria</taxon>
        <taxon>Pseudomonadati</taxon>
        <taxon>Aquificota</taxon>
        <taxon>Aquificia</taxon>
        <taxon>Aquificales</taxon>
        <taxon>Hydrogenothermaceae</taxon>
        <taxon>Sulfurihydrogenibium</taxon>
    </lineage>
</organism>
<dbReference type="GO" id="GO:0016757">
    <property type="term" value="F:glycosyltransferase activity"/>
    <property type="evidence" value="ECO:0007669"/>
    <property type="project" value="InterPro"/>
</dbReference>
<gene>
    <name evidence="3" type="ordered locus">SULAZ_1274</name>
</gene>
<dbReference type="SUPFAM" id="SSF53756">
    <property type="entry name" value="UDP-Glycosyltransferase/glycogen phosphorylase"/>
    <property type="match status" value="1"/>
</dbReference>
<dbReference type="InterPro" id="IPR001296">
    <property type="entry name" value="Glyco_trans_1"/>
</dbReference>
<evidence type="ECO:0000313" key="4">
    <source>
        <dbReference type="Proteomes" id="UP000001369"/>
    </source>
</evidence>
<proteinExistence type="predicted"/>
<dbReference type="Proteomes" id="UP000001369">
    <property type="component" value="Chromosome"/>
</dbReference>
<dbReference type="Pfam" id="PF00534">
    <property type="entry name" value="Glycos_transf_1"/>
    <property type="match status" value="1"/>
</dbReference>